<feature type="region of interest" description="Disordered" evidence="1">
    <location>
        <begin position="154"/>
        <end position="176"/>
    </location>
</feature>
<protein>
    <submittedName>
        <fullName evidence="4">Uncharacterized protein</fullName>
    </submittedName>
</protein>
<proteinExistence type="predicted"/>
<dbReference type="Proteomes" id="UP000887566">
    <property type="component" value="Unplaced"/>
</dbReference>
<keyword evidence="2" id="KW-0472">Membrane</keyword>
<keyword evidence="3" id="KW-1185">Reference proteome</keyword>
<organism evidence="3 4">
    <name type="scientific">Plectus sambesii</name>
    <dbReference type="NCBI Taxonomy" id="2011161"/>
    <lineage>
        <taxon>Eukaryota</taxon>
        <taxon>Metazoa</taxon>
        <taxon>Ecdysozoa</taxon>
        <taxon>Nematoda</taxon>
        <taxon>Chromadorea</taxon>
        <taxon>Plectida</taxon>
        <taxon>Plectina</taxon>
        <taxon>Plectoidea</taxon>
        <taxon>Plectidae</taxon>
        <taxon>Plectus</taxon>
    </lineage>
</organism>
<evidence type="ECO:0000256" key="2">
    <source>
        <dbReference type="SAM" id="Phobius"/>
    </source>
</evidence>
<feature type="transmembrane region" description="Helical" evidence="2">
    <location>
        <begin position="182"/>
        <end position="205"/>
    </location>
</feature>
<feature type="compositionally biased region" description="Basic and acidic residues" evidence="1">
    <location>
        <begin position="158"/>
        <end position="176"/>
    </location>
</feature>
<keyword evidence="2" id="KW-1133">Transmembrane helix</keyword>
<accession>A0A914WCW3</accession>
<evidence type="ECO:0000313" key="3">
    <source>
        <dbReference type="Proteomes" id="UP000887566"/>
    </source>
</evidence>
<dbReference type="AlphaFoldDB" id="A0A914WCW3"/>
<evidence type="ECO:0000256" key="1">
    <source>
        <dbReference type="SAM" id="MobiDB-lite"/>
    </source>
</evidence>
<reference evidence="4" key="1">
    <citation type="submission" date="2022-11" db="UniProtKB">
        <authorList>
            <consortium name="WormBaseParasite"/>
        </authorList>
    </citation>
    <scope>IDENTIFICATION</scope>
</reference>
<sequence length="215" mass="23251">MDGCSSGEVTSRRTADGSLEMAAEETDDKRACCSLLITLEWVFTLISARRSATGREIIDPSIQVQRVKDRARLMSSRYSARDVLGEGGDGDQRGGVTRMTSAFLRRITGVPRVVADWVMMRGACARLSGKRGCCSTTSLGAESILYPTDRSRCGAVGRRGEREREREREKGREEERGTPDALAGLFAVTACSAAGSVLGCVVVYAGCFRCCSSDR</sequence>
<name>A0A914WCW3_9BILA</name>
<feature type="region of interest" description="Disordered" evidence="1">
    <location>
        <begin position="1"/>
        <end position="21"/>
    </location>
</feature>
<evidence type="ECO:0000313" key="4">
    <source>
        <dbReference type="WBParaSite" id="PSAMB.scaffold365size54448.g5185.t1"/>
    </source>
</evidence>
<keyword evidence="2" id="KW-0812">Transmembrane</keyword>
<dbReference type="WBParaSite" id="PSAMB.scaffold365size54448.g5185.t1">
    <property type="protein sequence ID" value="PSAMB.scaffold365size54448.g5185.t1"/>
    <property type="gene ID" value="PSAMB.scaffold365size54448.g5185"/>
</dbReference>